<dbReference type="RefSeq" id="WP_107570328.1">
    <property type="nucleotide sequence ID" value="NZ_PYYB01000002.1"/>
</dbReference>
<keyword evidence="1" id="KW-0472">Membrane</keyword>
<dbReference type="EMBL" id="PYYB01000002">
    <property type="protein sequence ID" value="PTL56609.1"/>
    <property type="molecule type" value="Genomic_DNA"/>
</dbReference>
<proteinExistence type="predicted"/>
<sequence length="145" mass="15529">MADQQPQQSTAQIAQAIQEVTEKAQILVREEIELAKAEVTQKVTKLGRGAVIGVAAGSFALVGLMVLIQGLAWLLYYLLPVADLAYFWGFFTLAAIFFLLAGVAGFLAAKLVKAGKDPKPTMAIEEAKLIKETFENAGSKDEVGS</sequence>
<evidence type="ECO:0000256" key="1">
    <source>
        <dbReference type="SAM" id="Phobius"/>
    </source>
</evidence>
<dbReference type="AlphaFoldDB" id="A0A2T4UFP6"/>
<evidence type="ECO:0000313" key="2">
    <source>
        <dbReference type="EMBL" id="PTL56609.1"/>
    </source>
</evidence>
<evidence type="ECO:0008006" key="4">
    <source>
        <dbReference type="Google" id="ProtNLM"/>
    </source>
</evidence>
<organism evidence="2 3">
    <name type="scientific">Paraconexibacter algicola</name>
    <dbReference type="NCBI Taxonomy" id="2133960"/>
    <lineage>
        <taxon>Bacteria</taxon>
        <taxon>Bacillati</taxon>
        <taxon>Actinomycetota</taxon>
        <taxon>Thermoleophilia</taxon>
        <taxon>Solirubrobacterales</taxon>
        <taxon>Paraconexibacteraceae</taxon>
        <taxon>Paraconexibacter</taxon>
    </lineage>
</organism>
<dbReference type="Pfam" id="PF07332">
    <property type="entry name" value="Phage_holin_3_6"/>
    <property type="match status" value="1"/>
</dbReference>
<keyword evidence="1" id="KW-0812">Transmembrane</keyword>
<dbReference type="InterPro" id="IPR009937">
    <property type="entry name" value="Phage_holin_3_6"/>
</dbReference>
<feature type="transmembrane region" description="Helical" evidence="1">
    <location>
        <begin position="50"/>
        <end position="79"/>
    </location>
</feature>
<name>A0A2T4UFP6_9ACTN</name>
<dbReference type="OrthoDB" id="5244754at2"/>
<dbReference type="Proteomes" id="UP000240739">
    <property type="component" value="Unassembled WGS sequence"/>
</dbReference>
<comment type="caution">
    <text evidence="2">The sequence shown here is derived from an EMBL/GenBank/DDBJ whole genome shotgun (WGS) entry which is preliminary data.</text>
</comment>
<reference evidence="2 3" key="1">
    <citation type="submission" date="2018-03" db="EMBL/GenBank/DDBJ databases">
        <title>Aquarubrobacter algicola gen. nov., sp. nov., a novel actinobacterium isolated from shallow eutrophic lake during the end of cyanobacterial harmful algal blooms.</title>
        <authorList>
            <person name="Chun S.J."/>
        </authorList>
    </citation>
    <scope>NUCLEOTIDE SEQUENCE [LARGE SCALE GENOMIC DNA]</scope>
    <source>
        <strain evidence="2 3">Seoho-28</strain>
    </source>
</reference>
<feature type="transmembrane region" description="Helical" evidence="1">
    <location>
        <begin position="85"/>
        <end position="109"/>
    </location>
</feature>
<evidence type="ECO:0000313" key="3">
    <source>
        <dbReference type="Proteomes" id="UP000240739"/>
    </source>
</evidence>
<protein>
    <recommendedName>
        <fullName evidence="4">Phage holin family protein</fullName>
    </recommendedName>
</protein>
<keyword evidence="1" id="KW-1133">Transmembrane helix</keyword>
<gene>
    <name evidence="2" type="ORF">C7Y72_16815</name>
</gene>
<keyword evidence="3" id="KW-1185">Reference proteome</keyword>
<accession>A0A2T4UFP6</accession>